<name>A0A645IAV6_9ZZZZ</name>
<comment type="caution">
    <text evidence="1">The sequence shown here is derived from an EMBL/GenBank/DDBJ whole genome shotgun (WGS) entry which is preliminary data.</text>
</comment>
<gene>
    <name evidence="1" type="ORF">SDC9_195546</name>
</gene>
<reference evidence="1" key="1">
    <citation type="submission" date="2019-08" db="EMBL/GenBank/DDBJ databases">
        <authorList>
            <person name="Kucharzyk K."/>
            <person name="Murdoch R.W."/>
            <person name="Higgins S."/>
            <person name="Loffler F."/>
        </authorList>
    </citation>
    <scope>NUCLEOTIDE SEQUENCE</scope>
</reference>
<accession>A0A645IAV6</accession>
<evidence type="ECO:0000313" key="1">
    <source>
        <dbReference type="EMBL" id="MPN47942.1"/>
    </source>
</evidence>
<sequence length="102" mass="11870">MLTKTLKVETDNHLNIMESVKKLAASSGQPLIVIDGEGTLLYINVLGKEVLKKKGRSRMMRKIFSFFSFVSYLTYNDNYYEMERIADFRTKENSLHICRIRA</sequence>
<protein>
    <recommendedName>
        <fullName evidence="2">PAS domain-containing protein</fullName>
    </recommendedName>
</protein>
<dbReference type="AlphaFoldDB" id="A0A645IAV6"/>
<organism evidence="1">
    <name type="scientific">bioreactor metagenome</name>
    <dbReference type="NCBI Taxonomy" id="1076179"/>
    <lineage>
        <taxon>unclassified sequences</taxon>
        <taxon>metagenomes</taxon>
        <taxon>ecological metagenomes</taxon>
    </lineage>
</organism>
<proteinExistence type="predicted"/>
<evidence type="ECO:0008006" key="2">
    <source>
        <dbReference type="Google" id="ProtNLM"/>
    </source>
</evidence>
<dbReference type="EMBL" id="VSSQ01109828">
    <property type="protein sequence ID" value="MPN47942.1"/>
    <property type="molecule type" value="Genomic_DNA"/>
</dbReference>